<name>A0A194RKV6_PAPMA</name>
<accession>A0A194RKV6</accession>
<reference evidence="1 2" key="1">
    <citation type="journal article" date="2015" name="Nat. Commun.">
        <title>Outbred genome sequencing and CRISPR/Cas9 gene editing in butterflies.</title>
        <authorList>
            <person name="Li X."/>
            <person name="Fan D."/>
            <person name="Zhang W."/>
            <person name="Liu G."/>
            <person name="Zhang L."/>
            <person name="Zhao L."/>
            <person name="Fang X."/>
            <person name="Chen L."/>
            <person name="Dong Y."/>
            <person name="Chen Y."/>
            <person name="Ding Y."/>
            <person name="Zhao R."/>
            <person name="Feng M."/>
            <person name="Zhu Y."/>
            <person name="Feng Y."/>
            <person name="Jiang X."/>
            <person name="Zhu D."/>
            <person name="Xiang H."/>
            <person name="Feng X."/>
            <person name="Li S."/>
            <person name="Wang J."/>
            <person name="Zhang G."/>
            <person name="Kronforst M.R."/>
            <person name="Wang W."/>
        </authorList>
    </citation>
    <scope>NUCLEOTIDE SEQUENCE [LARGE SCALE GENOMIC DNA]</scope>
    <source>
        <strain evidence="1">Ya'a_city_454_Pm</strain>
        <tissue evidence="1">Whole body</tissue>
    </source>
</reference>
<evidence type="ECO:0000313" key="2">
    <source>
        <dbReference type="Proteomes" id="UP000053240"/>
    </source>
</evidence>
<organism evidence="1 2">
    <name type="scientific">Papilio machaon</name>
    <name type="common">Old World swallowtail butterfly</name>
    <dbReference type="NCBI Taxonomy" id="76193"/>
    <lineage>
        <taxon>Eukaryota</taxon>
        <taxon>Metazoa</taxon>
        <taxon>Ecdysozoa</taxon>
        <taxon>Arthropoda</taxon>
        <taxon>Hexapoda</taxon>
        <taxon>Insecta</taxon>
        <taxon>Pterygota</taxon>
        <taxon>Neoptera</taxon>
        <taxon>Endopterygota</taxon>
        <taxon>Lepidoptera</taxon>
        <taxon>Glossata</taxon>
        <taxon>Ditrysia</taxon>
        <taxon>Papilionoidea</taxon>
        <taxon>Papilionidae</taxon>
        <taxon>Papilioninae</taxon>
        <taxon>Papilio</taxon>
    </lineage>
</organism>
<keyword evidence="2" id="KW-1185">Reference proteome</keyword>
<dbReference type="AlphaFoldDB" id="A0A194RKV6"/>
<gene>
    <name evidence="1" type="ORF">RR48_07357</name>
</gene>
<dbReference type="InParanoid" id="A0A194RKV6"/>
<protein>
    <submittedName>
        <fullName evidence="1">Uncharacterized protein</fullName>
    </submittedName>
</protein>
<sequence>MAIATDIRARPTDSFSDDSVKGEESNAMIYAIPILQTNKMRVTLKFISLFFYFNYFPQVLTNYIYDEIENVASFLPSTREDIPYPRPKLNGHKKYFITNGNPKFQKLMNERSVDTHFRVVKTGFTNPIISNINGEEIRNVQKFTVPANLREEIIKDAVNTKHLLSHENLFPEDNKNISATKKPTTDILEESVYRNTNGKMYDRKDNYITSYSESQNIININQRSRNSPSGKRLSGFTHKIQPQLKINKAIQKSTTNDENSPTIRRVYDKGGKLTDKIQQKTGRKRDTNVNEETDLYGKKNKYYTGLDNVISLKRMPIEQGLMEHIADENIDVTNSPYAVFYRMSPDIIDQQDGYMVMNAQDERTNSLYKDREATMNSENQIENSKSNYRKYSNSGRVHGKVKNFSNFRNFK</sequence>
<dbReference type="Proteomes" id="UP000053240">
    <property type="component" value="Unassembled WGS sequence"/>
</dbReference>
<dbReference type="EMBL" id="KQ460075">
    <property type="protein sequence ID" value="KPJ17960.1"/>
    <property type="molecule type" value="Genomic_DNA"/>
</dbReference>
<evidence type="ECO:0000313" key="1">
    <source>
        <dbReference type="EMBL" id="KPJ17960.1"/>
    </source>
</evidence>
<proteinExistence type="predicted"/>